<evidence type="ECO:0000313" key="2">
    <source>
        <dbReference type="EMBL" id="PIO67738.1"/>
    </source>
</evidence>
<proteinExistence type="predicted"/>
<organism evidence="2 3">
    <name type="scientific">Teladorsagia circumcincta</name>
    <name type="common">Brown stomach worm</name>
    <name type="synonym">Ostertagia circumcincta</name>
    <dbReference type="NCBI Taxonomy" id="45464"/>
    <lineage>
        <taxon>Eukaryota</taxon>
        <taxon>Metazoa</taxon>
        <taxon>Ecdysozoa</taxon>
        <taxon>Nematoda</taxon>
        <taxon>Chromadorea</taxon>
        <taxon>Rhabditida</taxon>
        <taxon>Rhabditina</taxon>
        <taxon>Rhabditomorpha</taxon>
        <taxon>Strongyloidea</taxon>
        <taxon>Trichostrongylidae</taxon>
        <taxon>Teladorsagia</taxon>
    </lineage>
</organism>
<evidence type="ECO:0000313" key="3">
    <source>
        <dbReference type="Proteomes" id="UP000230423"/>
    </source>
</evidence>
<name>A0A2G9UBX5_TELCI</name>
<protein>
    <submittedName>
        <fullName evidence="2">Uncharacterized protein</fullName>
    </submittedName>
</protein>
<gene>
    <name evidence="2" type="ORF">TELCIR_10503</name>
</gene>
<dbReference type="Proteomes" id="UP000230423">
    <property type="component" value="Unassembled WGS sequence"/>
</dbReference>
<feature type="signal peptide" evidence="1">
    <location>
        <begin position="1"/>
        <end position="20"/>
    </location>
</feature>
<feature type="chain" id="PRO_5013930338" evidence="1">
    <location>
        <begin position="21"/>
        <end position="99"/>
    </location>
</feature>
<keyword evidence="1" id="KW-0732">Signal</keyword>
<reference evidence="2 3" key="1">
    <citation type="submission" date="2015-09" db="EMBL/GenBank/DDBJ databases">
        <title>Draft genome of the parasitic nematode Teladorsagia circumcincta isolate WARC Sus (inbred).</title>
        <authorList>
            <person name="Mitreva M."/>
        </authorList>
    </citation>
    <scope>NUCLEOTIDE SEQUENCE [LARGE SCALE GENOMIC DNA]</scope>
    <source>
        <strain evidence="2 3">S</strain>
    </source>
</reference>
<sequence>MQLRLVLVLFGIILAFGASAEDTMEEDMVSVEETAMEDVEDMAKADLINMVEEEASVIQEWAEDLAMVDMAAKEDDMVAVSMGNFRAKFRKNLIHIKNS</sequence>
<accession>A0A2G9UBX5</accession>
<dbReference type="AlphaFoldDB" id="A0A2G9UBX5"/>
<keyword evidence="3" id="KW-1185">Reference proteome</keyword>
<evidence type="ECO:0000256" key="1">
    <source>
        <dbReference type="SAM" id="SignalP"/>
    </source>
</evidence>
<dbReference type="EMBL" id="KZ347432">
    <property type="protein sequence ID" value="PIO67738.1"/>
    <property type="molecule type" value="Genomic_DNA"/>
</dbReference>